<keyword evidence="2" id="KW-1185">Reference proteome</keyword>
<dbReference type="AlphaFoldDB" id="A0A7K1U838"/>
<organism evidence="1 2">
    <name type="scientific">Chitinophaga tropicalis</name>
    <dbReference type="NCBI Taxonomy" id="2683588"/>
    <lineage>
        <taxon>Bacteria</taxon>
        <taxon>Pseudomonadati</taxon>
        <taxon>Bacteroidota</taxon>
        <taxon>Chitinophagia</taxon>
        <taxon>Chitinophagales</taxon>
        <taxon>Chitinophagaceae</taxon>
        <taxon>Chitinophaga</taxon>
    </lineage>
</organism>
<dbReference type="SUPFAM" id="SSF55961">
    <property type="entry name" value="Bet v1-like"/>
    <property type="match status" value="1"/>
</dbReference>
<evidence type="ECO:0000313" key="1">
    <source>
        <dbReference type="EMBL" id="MVT10529.1"/>
    </source>
</evidence>
<evidence type="ECO:0000313" key="2">
    <source>
        <dbReference type="Proteomes" id="UP000461730"/>
    </source>
</evidence>
<gene>
    <name evidence="1" type="ORF">GO493_19810</name>
</gene>
<dbReference type="RefSeq" id="WP_157307973.1">
    <property type="nucleotide sequence ID" value="NZ_WRXN01000009.1"/>
</dbReference>
<reference evidence="1 2" key="1">
    <citation type="submission" date="2019-12" db="EMBL/GenBank/DDBJ databases">
        <title>Chitinophaga sp. strain ysch24 (GDMCC 1.1355), whole genome shotgun sequence.</title>
        <authorList>
            <person name="Zhang X."/>
        </authorList>
    </citation>
    <scope>NUCLEOTIDE SEQUENCE [LARGE SCALE GENOMIC DNA]</scope>
    <source>
        <strain evidence="2">ysch24</strain>
    </source>
</reference>
<comment type="caution">
    <text evidence="1">The sequence shown here is derived from an EMBL/GenBank/DDBJ whole genome shotgun (WGS) entry which is preliminary data.</text>
</comment>
<dbReference type="Gene3D" id="3.30.530.20">
    <property type="match status" value="1"/>
</dbReference>
<dbReference type="InterPro" id="IPR023393">
    <property type="entry name" value="START-like_dom_sf"/>
</dbReference>
<protein>
    <recommendedName>
        <fullName evidence="3">Ligand-binding SRPBCC domain-containing protein</fullName>
    </recommendedName>
</protein>
<sequence>MIYYFRTEQFLPTDIETAWQFFASAKNLAVITPPELDFKVLTRLDDKEIYEGMLIDYKLRPLWGIPLRWQTEISRVKRGVSFTDRQSKGPYSIWEHTHTFMPQKDGVLMKDEVKYKIPFGFIGSMMHTLIISRKVAGIFSYRRDILKKMFVRK</sequence>
<proteinExistence type="predicted"/>
<dbReference type="CDD" id="cd07820">
    <property type="entry name" value="SRPBCC_3"/>
    <property type="match status" value="1"/>
</dbReference>
<accession>A0A7K1U838</accession>
<dbReference type="EMBL" id="WRXN01000009">
    <property type="protein sequence ID" value="MVT10529.1"/>
    <property type="molecule type" value="Genomic_DNA"/>
</dbReference>
<name>A0A7K1U838_9BACT</name>
<dbReference type="Proteomes" id="UP000461730">
    <property type="component" value="Unassembled WGS sequence"/>
</dbReference>
<evidence type="ECO:0008006" key="3">
    <source>
        <dbReference type="Google" id="ProtNLM"/>
    </source>
</evidence>